<organism evidence="2 3">
    <name type="scientific">Verruconis gallopava</name>
    <dbReference type="NCBI Taxonomy" id="253628"/>
    <lineage>
        <taxon>Eukaryota</taxon>
        <taxon>Fungi</taxon>
        <taxon>Dikarya</taxon>
        <taxon>Ascomycota</taxon>
        <taxon>Pezizomycotina</taxon>
        <taxon>Dothideomycetes</taxon>
        <taxon>Pleosporomycetidae</taxon>
        <taxon>Venturiales</taxon>
        <taxon>Sympoventuriaceae</taxon>
        <taxon>Verruconis</taxon>
    </lineage>
</organism>
<sequence>MGMNSNAPWVEGPYKLIPIPASSGGVKVHYAVEMANEMAFVHNCFIRGFNSILLQGPHIPSYGQPDYRPQDVKDFLLFTDFLIRVLHHHHKVEETVGFPEIEKEIGEPGFLSVATEQHAQFHDGLEIIWEMAKTMQNDPSKWTWDAMKQCLDSFMPVMYTHLVEEIDLFLKLGQFNEKALKRAWKALEEEAKKIGFAGLYDTIPTIFGCHDASFQSGGKFPPVPKVFRYLVKHWTSKRNRGVWRFCPCDEWSRPKPLLFSEGK</sequence>
<dbReference type="AlphaFoldDB" id="A0A0D2AFD5"/>
<dbReference type="PANTHER" id="PTHR38048">
    <property type="entry name" value="EXPRESSED PROTEIN"/>
    <property type="match status" value="1"/>
</dbReference>
<name>A0A0D2AFD5_9PEZI</name>
<dbReference type="InterPro" id="IPR012312">
    <property type="entry name" value="Hemerythrin-like"/>
</dbReference>
<dbReference type="VEuPathDB" id="FungiDB:PV09_03738"/>
<dbReference type="InterPro" id="IPR053206">
    <property type="entry name" value="Dimeric_xanthone_biosynth"/>
</dbReference>
<dbReference type="RefSeq" id="XP_016215059.1">
    <property type="nucleotide sequence ID" value="XM_016356970.1"/>
</dbReference>
<dbReference type="HOGENOM" id="CLU_066708_0_1_1"/>
<feature type="domain" description="Hemerythrin-like" evidence="1">
    <location>
        <begin position="72"/>
        <end position="170"/>
    </location>
</feature>
<evidence type="ECO:0000313" key="2">
    <source>
        <dbReference type="EMBL" id="KIW05190.1"/>
    </source>
</evidence>
<dbReference type="Proteomes" id="UP000053259">
    <property type="component" value="Unassembled WGS sequence"/>
</dbReference>
<accession>A0A0D2AFD5</accession>
<evidence type="ECO:0000313" key="3">
    <source>
        <dbReference type="Proteomes" id="UP000053259"/>
    </source>
</evidence>
<dbReference type="Pfam" id="PF01814">
    <property type="entry name" value="Hemerythrin"/>
    <property type="match status" value="1"/>
</dbReference>
<keyword evidence="3" id="KW-1185">Reference proteome</keyword>
<gene>
    <name evidence="2" type="ORF">PV09_03738</name>
</gene>
<reference evidence="2 3" key="1">
    <citation type="submission" date="2015-01" db="EMBL/GenBank/DDBJ databases">
        <title>The Genome Sequence of Ochroconis gallopava CBS43764.</title>
        <authorList>
            <consortium name="The Broad Institute Genomics Platform"/>
            <person name="Cuomo C."/>
            <person name="de Hoog S."/>
            <person name="Gorbushina A."/>
            <person name="Stielow B."/>
            <person name="Teixiera M."/>
            <person name="Abouelleil A."/>
            <person name="Chapman S.B."/>
            <person name="Priest M."/>
            <person name="Young S.K."/>
            <person name="Wortman J."/>
            <person name="Nusbaum C."/>
            <person name="Birren B."/>
        </authorList>
    </citation>
    <scope>NUCLEOTIDE SEQUENCE [LARGE SCALE GENOMIC DNA]</scope>
    <source>
        <strain evidence="2 3">CBS 43764</strain>
    </source>
</reference>
<dbReference type="PANTHER" id="PTHR38048:SF2">
    <property type="entry name" value="HEMERYTHRIN-LIKE DOMAIN-CONTAINING PROTEIN"/>
    <property type="match status" value="1"/>
</dbReference>
<dbReference type="Gene3D" id="1.20.120.520">
    <property type="entry name" value="nmb1532 protein domain like"/>
    <property type="match status" value="1"/>
</dbReference>
<evidence type="ECO:0000259" key="1">
    <source>
        <dbReference type="Pfam" id="PF01814"/>
    </source>
</evidence>
<dbReference type="OrthoDB" id="58416at2759"/>
<proteinExistence type="predicted"/>
<dbReference type="EMBL" id="KN847538">
    <property type="protein sequence ID" value="KIW05190.1"/>
    <property type="molecule type" value="Genomic_DNA"/>
</dbReference>
<dbReference type="STRING" id="253628.A0A0D2AFD5"/>
<protein>
    <recommendedName>
        <fullName evidence="1">Hemerythrin-like domain-containing protein</fullName>
    </recommendedName>
</protein>
<dbReference type="InParanoid" id="A0A0D2AFD5"/>
<dbReference type="GeneID" id="27311711"/>
<dbReference type="CDD" id="cd12108">
    <property type="entry name" value="Hr-like"/>
    <property type="match status" value="1"/>
</dbReference>